<keyword evidence="2" id="KW-1185">Reference proteome</keyword>
<accession>A0A0G3BP01</accession>
<reference evidence="1 2" key="1">
    <citation type="submission" date="2015-05" db="EMBL/GenBank/DDBJ databases">
        <authorList>
            <person name="Tang B."/>
            <person name="Yu Y."/>
        </authorList>
    </citation>
    <scope>NUCLEOTIDE SEQUENCE [LARGE SCALE GENOMIC DNA]</scope>
    <source>
        <strain evidence="1 2">DSM 7029</strain>
    </source>
</reference>
<gene>
    <name evidence="1" type="ORF">AAW51_3027</name>
</gene>
<dbReference type="KEGG" id="pbh:AAW51_3027"/>
<dbReference type="AlphaFoldDB" id="A0A0G3BP01"/>
<organism evidence="1 2">
    <name type="scientific">Caldimonas brevitalea</name>
    <dbReference type="NCBI Taxonomy" id="413882"/>
    <lineage>
        <taxon>Bacteria</taxon>
        <taxon>Pseudomonadati</taxon>
        <taxon>Pseudomonadota</taxon>
        <taxon>Betaproteobacteria</taxon>
        <taxon>Burkholderiales</taxon>
        <taxon>Sphaerotilaceae</taxon>
        <taxon>Caldimonas</taxon>
    </lineage>
</organism>
<dbReference type="EMBL" id="CP011371">
    <property type="protein sequence ID" value="AKJ29718.1"/>
    <property type="molecule type" value="Genomic_DNA"/>
</dbReference>
<evidence type="ECO:0000313" key="2">
    <source>
        <dbReference type="Proteomes" id="UP000035352"/>
    </source>
</evidence>
<proteinExistence type="predicted"/>
<evidence type="ECO:0000313" key="1">
    <source>
        <dbReference type="EMBL" id="AKJ29718.1"/>
    </source>
</evidence>
<protein>
    <submittedName>
        <fullName evidence="1">Uncharacterized protein</fullName>
    </submittedName>
</protein>
<sequence>MTEARLMNENKRVYQAMVWSSDPDKPGERTTVLADDLGDAERQLRQKYGEDIEFSLYNEEDADKPR</sequence>
<dbReference type="Proteomes" id="UP000035352">
    <property type="component" value="Chromosome"/>
</dbReference>
<name>A0A0G3BP01_9BURK</name>